<evidence type="ECO:0000313" key="3">
    <source>
        <dbReference type="Proteomes" id="UP000305848"/>
    </source>
</evidence>
<dbReference type="Gene3D" id="3.30.1370.110">
    <property type="match status" value="1"/>
</dbReference>
<dbReference type="SUPFAM" id="SSF158949">
    <property type="entry name" value="Smr-associated domain-like"/>
    <property type="match status" value="1"/>
</dbReference>
<comment type="caution">
    <text evidence="2">The sequence shown here is derived from an EMBL/GenBank/DDBJ whole genome shotgun (WGS) entry which is preliminary data.</text>
</comment>
<keyword evidence="3" id="KW-1185">Reference proteome</keyword>
<feature type="domain" description="Smr" evidence="1">
    <location>
        <begin position="280"/>
        <end position="339"/>
    </location>
</feature>
<dbReference type="EMBL" id="SZQL01000002">
    <property type="protein sequence ID" value="TKK70839.1"/>
    <property type="molecule type" value="Genomic_DNA"/>
</dbReference>
<dbReference type="Pfam" id="PF01713">
    <property type="entry name" value="Smr"/>
    <property type="match status" value="1"/>
</dbReference>
<name>A0A4U3L8K3_9BACT</name>
<gene>
    <name evidence="2" type="ORF">FC093_03845</name>
</gene>
<proteinExistence type="predicted"/>
<dbReference type="Proteomes" id="UP000305848">
    <property type="component" value="Unassembled WGS sequence"/>
</dbReference>
<dbReference type="AlphaFoldDB" id="A0A4U3L8K3"/>
<organism evidence="2 3">
    <name type="scientific">Ilyomonas limi</name>
    <dbReference type="NCBI Taxonomy" id="2575867"/>
    <lineage>
        <taxon>Bacteria</taxon>
        <taxon>Pseudomonadati</taxon>
        <taxon>Bacteroidota</taxon>
        <taxon>Chitinophagia</taxon>
        <taxon>Chitinophagales</taxon>
        <taxon>Chitinophagaceae</taxon>
        <taxon>Ilyomonas</taxon>
    </lineage>
</organism>
<evidence type="ECO:0000313" key="2">
    <source>
        <dbReference type="EMBL" id="TKK70839.1"/>
    </source>
</evidence>
<reference evidence="2 3" key="1">
    <citation type="submission" date="2019-05" db="EMBL/GenBank/DDBJ databases">
        <title>Panacibacter sp. strain 17mud1-8 Genome sequencing and assembly.</title>
        <authorList>
            <person name="Chhetri G."/>
        </authorList>
    </citation>
    <scope>NUCLEOTIDE SEQUENCE [LARGE SCALE GENOMIC DNA]</scope>
    <source>
        <strain evidence="2 3">17mud1-8</strain>
    </source>
</reference>
<protein>
    <recommendedName>
        <fullName evidence="1">Smr domain-containing protein</fullName>
    </recommendedName>
</protein>
<accession>A0A4U3L8K3</accession>
<dbReference type="OrthoDB" id="1524810at2"/>
<dbReference type="InterPro" id="IPR002625">
    <property type="entry name" value="Smr_dom"/>
</dbReference>
<evidence type="ECO:0000259" key="1">
    <source>
        <dbReference type="Pfam" id="PF01713"/>
    </source>
</evidence>
<dbReference type="InterPro" id="IPR036063">
    <property type="entry name" value="Smr_dom_sf"/>
</dbReference>
<sequence>MKYQVGDEIIVLHSNEEGKVIEIMNDKMVMIEVRGVKFPAYTDQIDFPYFHRFTKKPVVQEKKKPQKQYIDQLPKEKQPQTNIKAAEGVWLSFVPKFAMDEFGDEVVELFKLYLINRTNSGYHFIYKQQFFGRTDFELKNEVLAQKDFYLHDISFESLNDNPSFIFEFSLLHPDKNKADYFETHVKVKAKQMFQKIEEIKEKNEPTISYPLFTIYPNKAEENKIELSSLAAKGIKVYDVSKVRQNLPPARSVIDLHMEKLSDNWKNMSNLEILGMQLNEFEKWYELAIAHHQPSLIVIHGVGSGRLKEEIHDNLKTKKEVKYFVNQYDPRFGYGATEIFFQY</sequence>
<dbReference type="InterPro" id="IPR036781">
    <property type="entry name" value="Smr_assoc-like_sf"/>
</dbReference>
<dbReference type="RefSeq" id="WP_137260438.1">
    <property type="nucleotide sequence ID" value="NZ_SZQL01000002.1"/>
</dbReference>